<dbReference type="Gene3D" id="2.40.70.10">
    <property type="entry name" value="Acid Proteases"/>
    <property type="match status" value="1"/>
</dbReference>
<evidence type="ECO:0000256" key="2">
    <source>
        <dbReference type="SAM" id="MobiDB-lite"/>
    </source>
</evidence>
<feature type="compositionally biased region" description="Acidic residues" evidence="2">
    <location>
        <begin position="410"/>
        <end position="422"/>
    </location>
</feature>
<dbReference type="PANTHER" id="PTHR33067">
    <property type="entry name" value="RNA-DIRECTED DNA POLYMERASE-RELATED"/>
    <property type="match status" value="1"/>
</dbReference>
<reference evidence="4 5" key="2">
    <citation type="journal article" date="2017" name="Front. Plant Sci.">
        <title>Gene Classification and Mining of Molecular Markers Useful in Red Clover (Trifolium pratense) Breeding.</title>
        <authorList>
            <person name="Istvanek J."/>
            <person name="Dluhosova J."/>
            <person name="Dluhos P."/>
            <person name="Patkova L."/>
            <person name="Nedelnik J."/>
            <person name="Repkova J."/>
        </authorList>
    </citation>
    <scope>NUCLEOTIDE SEQUENCE [LARGE SCALE GENOMIC DNA]</scope>
    <source>
        <strain evidence="5">cv. Tatra</strain>
        <tissue evidence="4">Young leaves</tissue>
    </source>
</reference>
<name>A0A2K3PQ18_TRIPR</name>
<accession>A0A2K3PQ18</accession>
<dbReference type="InterPro" id="IPR021109">
    <property type="entry name" value="Peptidase_aspartic_dom_sf"/>
</dbReference>
<dbReference type="AlphaFoldDB" id="A0A2K3PQ18"/>
<dbReference type="InterPro" id="IPR005162">
    <property type="entry name" value="Retrotrans_gag_dom"/>
</dbReference>
<evidence type="ECO:0000313" key="4">
    <source>
        <dbReference type="EMBL" id="PNY17371.1"/>
    </source>
</evidence>
<dbReference type="ExpressionAtlas" id="A0A2K3PQ18">
    <property type="expression patterns" value="baseline"/>
</dbReference>
<evidence type="ECO:0000313" key="5">
    <source>
        <dbReference type="Proteomes" id="UP000236291"/>
    </source>
</evidence>
<feature type="coiled-coil region" evidence="1">
    <location>
        <begin position="334"/>
        <end position="368"/>
    </location>
</feature>
<dbReference type="CDD" id="cd00303">
    <property type="entry name" value="retropepsin_like"/>
    <property type="match status" value="1"/>
</dbReference>
<feature type="compositionally biased region" description="Basic and acidic residues" evidence="2">
    <location>
        <begin position="423"/>
        <end position="441"/>
    </location>
</feature>
<evidence type="ECO:0000256" key="1">
    <source>
        <dbReference type="SAM" id="Coils"/>
    </source>
</evidence>
<dbReference type="Pfam" id="PF03732">
    <property type="entry name" value="Retrotrans_gag"/>
    <property type="match status" value="1"/>
</dbReference>
<reference evidence="4 5" key="1">
    <citation type="journal article" date="2014" name="Am. J. Bot.">
        <title>Genome assembly and annotation for red clover (Trifolium pratense; Fabaceae).</title>
        <authorList>
            <person name="Istvanek J."/>
            <person name="Jaros M."/>
            <person name="Krenek A."/>
            <person name="Repkova J."/>
        </authorList>
    </citation>
    <scope>NUCLEOTIDE SEQUENCE [LARGE SCALE GENOMIC DNA]</scope>
    <source>
        <strain evidence="5">cv. Tatra</strain>
        <tissue evidence="4">Young leaves</tissue>
    </source>
</reference>
<dbReference type="Proteomes" id="UP000236291">
    <property type="component" value="Unassembled WGS sequence"/>
</dbReference>
<protein>
    <recommendedName>
        <fullName evidence="3">Retrotransposon gag domain-containing protein</fullName>
    </recommendedName>
</protein>
<dbReference type="EMBL" id="ASHM01009307">
    <property type="protein sequence ID" value="PNY17371.1"/>
    <property type="molecule type" value="Genomic_DNA"/>
</dbReference>
<organism evidence="4 5">
    <name type="scientific">Trifolium pratense</name>
    <name type="common">Red clover</name>
    <dbReference type="NCBI Taxonomy" id="57577"/>
    <lineage>
        <taxon>Eukaryota</taxon>
        <taxon>Viridiplantae</taxon>
        <taxon>Streptophyta</taxon>
        <taxon>Embryophyta</taxon>
        <taxon>Tracheophyta</taxon>
        <taxon>Spermatophyta</taxon>
        <taxon>Magnoliopsida</taxon>
        <taxon>eudicotyledons</taxon>
        <taxon>Gunneridae</taxon>
        <taxon>Pentapetalae</taxon>
        <taxon>rosids</taxon>
        <taxon>fabids</taxon>
        <taxon>Fabales</taxon>
        <taxon>Fabaceae</taxon>
        <taxon>Papilionoideae</taxon>
        <taxon>50 kb inversion clade</taxon>
        <taxon>NPAAA clade</taxon>
        <taxon>Hologalegina</taxon>
        <taxon>IRL clade</taxon>
        <taxon>Trifolieae</taxon>
        <taxon>Trifolium</taxon>
    </lineage>
</organism>
<feature type="compositionally biased region" description="Basic and acidic residues" evidence="2">
    <location>
        <begin position="715"/>
        <end position="733"/>
    </location>
</feature>
<sequence>MTELQPPPPPKRTLGDYGRGANGGQDFLGFQPANPVAFDIKSIVLKDLKENKFSGADVECPNLHLSHFLDVCDYINPPGVSESDKRLRLFKFSLTGRAKDWLDSFPNGTINTWNELRVKFLERFFPTYKFLEKKAEIINFEQGDSESLYDSWERFQLLLKKCPDHGLDDLAQMQYFTQGLRAQTRMLLDVSAGGSMNKKDAKEAKDLVEAMALNEYRVLNDRGARKKPDMIELDTQTTLLVQSKLMNIQMETLLRHFTNTALPQVKHVQALRCNFCGQSHANGECVPQCSEEVNYLANSYSLAYQNTQPSEPSPLEETLIQFIKMTQVNFEAMKTSQELSNKNHEASIKNLESQIEQLSRQFAAIQHCGLEVTTRDNPRNETCKDINLRSRVVASPEVNGKPIKGASSDGELEGGVENDSVEEEKKSEKEKEGEVKNKKKDSEKFVVRKTKKQRFIDATSKVIPDHVKLPYPPSPKKKKNQEINFKKFMEMFNSLQVDIPFVEMLEQMPLYAKFMKEMLTKKRKPKEDEPVLMNEECSAIIQRKLPQKKKDPGSFTIPISIGNLHVGKALCDLGASINLMPLSIMKKIPGAIAKPTKMQLFLADRSITHAYGILQDVLVRCAEFVFPADFVILDMEENSEVPILLGRPFLATGRALIDVEIGNLMLRLNDEQINFNIFEGMKNLDDNPQCFKVEVVEKSVEVVIQEETHTPTLERVKVESSEDENESTKKEAPKSSPPVLQELPHNWKYVFLGEDYKQSAIISSLLTPLDEEDFVKELKEDYDVLVRGMNGTIPIFYCHMMKREEDLNSVVNSQEFVTSSLDDLGEHELMHALEPDMVNSISESLLSNVVHVTQEKNEGVEKAKAAKRALKKKRKKWKGKRKKLITHPVLVEMLPVDHNVAPLKNEQERSRVETNVKYPP</sequence>
<keyword evidence="1" id="KW-0175">Coiled coil</keyword>
<feature type="region of interest" description="Disordered" evidence="2">
    <location>
        <begin position="397"/>
        <end position="441"/>
    </location>
</feature>
<gene>
    <name evidence="4" type="ORF">L195_g014113</name>
</gene>
<feature type="domain" description="Retrotransposon gag" evidence="3">
    <location>
        <begin position="88"/>
        <end position="181"/>
    </location>
</feature>
<proteinExistence type="predicted"/>
<feature type="region of interest" description="Disordered" evidence="2">
    <location>
        <begin position="715"/>
        <end position="739"/>
    </location>
</feature>
<evidence type="ECO:0000259" key="3">
    <source>
        <dbReference type="Pfam" id="PF03732"/>
    </source>
</evidence>
<comment type="caution">
    <text evidence="4">The sequence shown here is derived from an EMBL/GenBank/DDBJ whole genome shotgun (WGS) entry which is preliminary data.</text>
</comment>
<dbReference type="PANTHER" id="PTHR33067:SF39">
    <property type="entry name" value="TRANSCRIPTION FACTOR INTERACTOR AND REGULATOR CCHC(ZN) FAMILY"/>
    <property type="match status" value="1"/>
</dbReference>